<reference evidence="1 2" key="1">
    <citation type="submission" date="2024-11" db="EMBL/GenBank/DDBJ databases">
        <title>Chromosome-level genome assembly of Eucalyptus globulus Labill. provides insights into its genome evolution.</title>
        <authorList>
            <person name="Li X."/>
        </authorList>
    </citation>
    <scope>NUCLEOTIDE SEQUENCE [LARGE SCALE GENOMIC DNA]</scope>
    <source>
        <strain evidence="1">CL2024</strain>
        <tissue evidence="1">Fresh tender leaves</tissue>
    </source>
</reference>
<dbReference type="Proteomes" id="UP001634007">
    <property type="component" value="Unassembled WGS sequence"/>
</dbReference>
<organism evidence="1 2">
    <name type="scientific">Eucalyptus globulus</name>
    <name type="common">Tasmanian blue gum</name>
    <dbReference type="NCBI Taxonomy" id="34317"/>
    <lineage>
        <taxon>Eukaryota</taxon>
        <taxon>Viridiplantae</taxon>
        <taxon>Streptophyta</taxon>
        <taxon>Embryophyta</taxon>
        <taxon>Tracheophyta</taxon>
        <taxon>Spermatophyta</taxon>
        <taxon>Magnoliopsida</taxon>
        <taxon>eudicotyledons</taxon>
        <taxon>Gunneridae</taxon>
        <taxon>Pentapetalae</taxon>
        <taxon>rosids</taxon>
        <taxon>malvids</taxon>
        <taxon>Myrtales</taxon>
        <taxon>Myrtaceae</taxon>
        <taxon>Myrtoideae</taxon>
        <taxon>Eucalypteae</taxon>
        <taxon>Eucalyptus</taxon>
    </lineage>
</organism>
<evidence type="ECO:0000313" key="1">
    <source>
        <dbReference type="EMBL" id="KAL3740693.1"/>
    </source>
</evidence>
<accession>A0ABD3KR73</accession>
<evidence type="ECO:0000313" key="2">
    <source>
        <dbReference type="Proteomes" id="UP001634007"/>
    </source>
</evidence>
<keyword evidence="2" id="KW-1185">Reference proteome</keyword>
<name>A0ABD3KR73_EUCGL</name>
<dbReference type="EMBL" id="JBJKBG010000005">
    <property type="protein sequence ID" value="KAL3740693.1"/>
    <property type="molecule type" value="Genomic_DNA"/>
</dbReference>
<comment type="caution">
    <text evidence="1">The sequence shown here is derived from an EMBL/GenBank/DDBJ whole genome shotgun (WGS) entry which is preliminary data.</text>
</comment>
<dbReference type="AlphaFoldDB" id="A0ABD3KR73"/>
<protein>
    <submittedName>
        <fullName evidence="1">Uncharacterized protein</fullName>
    </submittedName>
</protein>
<proteinExistence type="predicted"/>
<feature type="non-terminal residue" evidence="1">
    <location>
        <position position="77"/>
    </location>
</feature>
<gene>
    <name evidence="1" type="ORF">ACJRO7_021893</name>
</gene>
<sequence length="77" mass="8423">MGQREMGQLLREINSMVSRTEGDKQARKTGGQRTKLEVVSDRERLPLGCYVDAMEFVCECSTEGDGLGSPGEKEQGG</sequence>